<dbReference type="EMBL" id="WIUZ02000011">
    <property type="protein sequence ID" value="KAF9782953.1"/>
    <property type="molecule type" value="Genomic_DNA"/>
</dbReference>
<keyword evidence="3" id="KW-1185">Reference proteome</keyword>
<organism evidence="2 3">
    <name type="scientific">Thelephora terrestris</name>
    <dbReference type="NCBI Taxonomy" id="56493"/>
    <lineage>
        <taxon>Eukaryota</taxon>
        <taxon>Fungi</taxon>
        <taxon>Dikarya</taxon>
        <taxon>Basidiomycota</taxon>
        <taxon>Agaricomycotina</taxon>
        <taxon>Agaricomycetes</taxon>
        <taxon>Thelephorales</taxon>
        <taxon>Thelephoraceae</taxon>
        <taxon>Thelephora</taxon>
    </lineage>
</organism>
<evidence type="ECO:0000313" key="2">
    <source>
        <dbReference type="EMBL" id="KAF9782953.1"/>
    </source>
</evidence>
<feature type="region of interest" description="Disordered" evidence="1">
    <location>
        <begin position="51"/>
        <end position="100"/>
    </location>
</feature>
<feature type="non-terminal residue" evidence="2">
    <location>
        <position position="1"/>
    </location>
</feature>
<name>A0A9P6HAF4_9AGAM</name>
<evidence type="ECO:0000256" key="1">
    <source>
        <dbReference type="SAM" id="MobiDB-lite"/>
    </source>
</evidence>
<feature type="non-terminal residue" evidence="2">
    <location>
        <position position="255"/>
    </location>
</feature>
<dbReference type="Proteomes" id="UP000736335">
    <property type="component" value="Unassembled WGS sequence"/>
</dbReference>
<dbReference type="AlphaFoldDB" id="A0A9P6HAF4"/>
<proteinExistence type="predicted"/>
<reference evidence="2" key="2">
    <citation type="submission" date="2020-11" db="EMBL/GenBank/DDBJ databases">
        <authorList>
            <consortium name="DOE Joint Genome Institute"/>
            <person name="Kuo A."/>
            <person name="Miyauchi S."/>
            <person name="Kiss E."/>
            <person name="Drula E."/>
            <person name="Kohler A."/>
            <person name="Sanchez-Garcia M."/>
            <person name="Andreopoulos B."/>
            <person name="Barry K.W."/>
            <person name="Bonito G."/>
            <person name="Buee M."/>
            <person name="Carver A."/>
            <person name="Chen C."/>
            <person name="Cichocki N."/>
            <person name="Clum A."/>
            <person name="Culley D."/>
            <person name="Crous P.W."/>
            <person name="Fauchery L."/>
            <person name="Girlanda M."/>
            <person name="Hayes R."/>
            <person name="Keri Z."/>
            <person name="Labutti K."/>
            <person name="Lipzen A."/>
            <person name="Lombard V."/>
            <person name="Magnuson J."/>
            <person name="Maillard F."/>
            <person name="Morin E."/>
            <person name="Murat C."/>
            <person name="Nolan M."/>
            <person name="Ohm R."/>
            <person name="Pangilinan J."/>
            <person name="Pereira M."/>
            <person name="Perotto S."/>
            <person name="Peter M."/>
            <person name="Riley R."/>
            <person name="Sitrit Y."/>
            <person name="Stielow B."/>
            <person name="Szollosi G."/>
            <person name="Zifcakova L."/>
            <person name="Stursova M."/>
            <person name="Spatafora J.W."/>
            <person name="Tedersoo L."/>
            <person name="Vaario L.-M."/>
            <person name="Yamada A."/>
            <person name="Yan M."/>
            <person name="Wang P."/>
            <person name="Xu J."/>
            <person name="Bruns T."/>
            <person name="Baldrian P."/>
            <person name="Vilgalys R."/>
            <person name="Henrissat B."/>
            <person name="Grigoriev I.V."/>
            <person name="Hibbett D."/>
            <person name="Nagy L.G."/>
            <person name="Martin F.M."/>
        </authorList>
    </citation>
    <scope>NUCLEOTIDE SEQUENCE</scope>
    <source>
        <strain evidence="2">UH-Tt-Lm1</strain>
    </source>
</reference>
<accession>A0A9P6HAF4</accession>
<feature type="compositionally biased region" description="Low complexity" evidence="1">
    <location>
        <begin position="51"/>
        <end position="62"/>
    </location>
</feature>
<comment type="caution">
    <text evidence="2">The sequence shown here is derived from an EMBL/GenBank/DDBJ whole genome shotgun (WGS) entry which is preliminary data.</text>
</comment>
<dbReference type="OrthoDB" id="2688210at2759"/>
<evidence type="ECO:0000313" key="3">
    <source>
        <dbReference type="Proteomes" id="UP000736335"/>
    </source>
</evidence>
<sequence length="255" mass="28878">RDPTLEEEPDFEGGNWSVPREALIAQGMTGEEAVAALQKSWRDNHQRNIELWNEQLLQNQEDQGQEDQDQDHPNPGNAPGTRSSSVDEVPDWTSRPTPSFLDVQPARHALKRLEKKEYVELWHFTARGCQESAAIDSASPEGAINFVTTNHGVVVESVEASAMASKVVKDENLTYEQWSEGRNRLLNCMEENGWSALETKELAKFFFNLDYHSLRSQPGGLRAVLRYQEKVRRDWTKALARGNAYAIGTINKELL</sequence>
<protein>
    <submittedName>
        <fullName evidence="2">Uncharacterized protein</fullName>
    </submittedName>
</protein>
<reference evidence="2" key="1">
    <citation type="journal article" date="2020" name="Nat. Commun.">
        <title>Large-scale genome sequencing of mycorrhizal fungi provides insights into the early evolution of symbiotic traits.</title>
        <authorList>
            <person name="Miyauchi S."/>
            <person name="Kiss E."/>
            <person name="Kuo A."/>
            <person name="Drula E."/>
            <person name="Kohler A."/>
            <person name="Sanchez-Garcia M."/>
            <person name="Morin E."/>
            <person name="Andreopoulos B."/>
            <person name="Barry K.W."/>
            <person name="Bonito G."/>
            <person name="Buee M."/>
            <person name="Carver A."/>
            <person name="Chen C."/>
            <person name="Cichocki N."/>
            <person name="Clum A."/>
            <person name="Culley D."/>
            <person name="Crous P.W."/>
            <person name="Fauchery L."/>
            <person name="Girlanda M."/>
            <person name="Hayes R.D."/>
            <person name="Keri Z."/>
            <person name="LaButti K."/>
            <person name="Lipzen A."/>
            <person name="Lombard V."/>
            <person name="Magnuson J."/>
            <person name="Maillard F."/>
            <person name="Murat C."/>
            <person name="Nolan M."/>
            <person name="Ohm R.A."/>
            <person name="Pangilinan J."/>
            <person name="Pereira M.F."/>
            <person name="Perotto S."/>
            <person name="Peter M."/>
            <person name="Pfister S."/>
            <person name="Riley R."/>
            <person name="Sitrit Y."/>
            <person name="Stielow J.B."/>
            <person name="Szollosi G."/>
            <person name="Zifcakova L."/>
            <person name="Stursova M."/>
            <person name="Spatafora J.W."/>
            <person name="Tedersoo L."/>
            <person name="Vaario L.M."/>
            <person name="Yamada A."/>
            <person name="Yan M."/>
            <person name="Wang P."/>
            <person name="Xu J."/>
            <person name="Bruns T."/>
            <person name="Baldrian P."/>
            <person name="Vilgalys R."/>
            <person name="Dunand C."/>
            <person name="Henrissat B."/>
            <person name="Grigoriev I.V."/>
            <person name="Hibbett D."/>
            <person name="Nagy L.G."/>
            <person name="Martin F.M."/>
        </authorList>
    </citation>
    <scope>NUCLEOTIDE SEQUENCE</scope>
    <source>
        <strain evidence="2">UH-Tt-Lm1</strain>
    </source>
</reference>
<gene>
    <name evidence="2" type="ORF">BJ322DRAFT_989941</name>
</gene>